<organism evidence="3">
    <name type="scientific">Sinorhizobium medicae</name>
    <dbReference type="NCBI Taxonomy" id="110321"/>
    <lineage>
        <taxon>Bacteria</taxon>
        <taxon>Pseudomonadati</taxon>
        <taxon>Pseudomonadota</taxon>
        <taxon>Alphaproteobacteria</taxon>
        <taxon>Hyphomicrobiales</taxon>
        <taxon>Rhizobiaceae</taxon>
        <taxon>Sinorhizobium/Ensifer group</taxon>
        <taxon>Sinorhizobium</taxon>
    </lineage>
</organism>
<keyword evidence="1" id="KW-0175">Coiled coil</keyword>
<gene>
    <name evidence="3" type="ORF">EMEDMD4_1350008</name>
</gene>
<proteinExistence type="predicted"/>
<sequence length="333" mass="37219">MMKIAALENNVLAIVAGTFAATIAAEDIEPQFHALTHFPDRRAKSELADLAERLNQFGVYIVELWNMACEPIPEAEIEAFARRHVDLTRRYWAAEGRCMNWFITGPARFPVARNEKRMRISDARRADLKAHEATARKAAKRRAFPHGADDAPIRSGDPSALQRIMTRIEELALSIDRMKAANAIIRRMEKELSSEEDMIAAVAANTGLSPEAATRGIKLAPWQSRRGFSTTNSRAELRRLQQRLAALARMKERGTQTEDVETSAGAVEIKENADIARIQLIFPDKPDDPTRRVLKANGFRWSPSQGAWQRHLNEAGRYAAQRVLKTISAASAA</sequence>
<protein>
    <submittedName>
        <fullName evidence="3">Uncharacterized protein</fullName>
    </submittedName>
</protein>
<name>A0A508WX21_9HYPH</name>
<evidence type="ECO:0000313" key="3">
    <source>
        <dbReference type="EMBL" id="VTZ60181.1"/>
    </source>
</evidence>
<feature type="region of interest" description="Disordered" evidence="2">
    <location>
        <begin position="138"/>
        <end position="157"/>
    </location>
</feature>
<feature type="coiled-coil region" evidence="1">
    <location>
        <begin position="161"/>
        <end position="205"/>
    </location>
</feature>
<dbReference type="Proteomes" id="UP000507954">
    <property type="component" value="Unassembled WGS sequence"/>
</dbReference>
<reference evidence="3" key="1">
    <citation type="submission" date="2019-06" db="EMBL/GenBank/DDBJ databases">
        <authorList>
            <person name="Le Quere A."/>
            <person name="Colella S."/>
        </authorList>
    </citation>
    <scope>NUCLEOTIDE SEQUENCE</scope>
    <source>
        <strain evidence="3">EmedicaeMD41</strain>
    </source>
</reference>
<dbReference type="AlphaFoldDB" id="A0A508WX21"/>
<accession>A0A508WX21</accession>
<dbReference type="EMBL" id="CABFNB010000041">
    <property type="protein sequence ID" value="VTZ60181.1"/>
    <property type="molecule type" value="Genomic_DNA"/>
</dbReference>
<evidence type="ECO:0000256" key="1">
    <source>
        <dbReference type="SAM" id="Coils"/>
    </source>
</evidence>
<evidence type="ECO:0000256" key="2">
    <source>
        <dbReference type="SAM" id="MobiDB-lite"/>
    </source>
</evidence>